<name>A0ABZ0Z567_9CAUD</name>
<accession>A0ABZ0Z567</accession>
<proteinExistence type="predicted"/>
<keyword evidence="2" id="KW-1185">Reference proteome</keyword>
<dbReference type="Proteomes" id="UP001358193">
    <property type="component" value="Segment"/>
</dbReference>
<sequence length="283" mass="34058">MNIFKMEDENLPYRQSMRKSSGLRKGNGYDSWDDYYPRHQYKTYVDRFLEKNIGNNYNDVFSKFLSNLKDKHMSERYISFMKDNFLYAFNSQYWQSYEIDEDGNIQKAKNEGKSRDLVLYTEKPYIVYKLKEKFKPYADKLIQLIGHDKYNRICNGYVPLDAINVHRHAYEIFFWYVNEQDRNLIPYYMRSNSIMALFDCKNISDSIVLEYGTPEYCKYMAEKNDAENKEIRDNTKKSDEIVRHLLHDIEAFRKCKENMENDAKIVKHGFDPKISFRSVPKND</sequence>
<dbReference type="EMBL" id="OR769223">
    <property type="protein sequence ID" value="WQJ53305.1"/>
    <property type="molecule type" value="Genomic_DNA"/>
</dbReference>
<evidence type="ECO:0000313" key="2">
    <source>
        <dbReference type="Proteomes" id="UP001358193"/>
    </source>
</evidence>
<evidence type="ECO:0000313" key="1">
    <source>
        <dbReference type="EMBL" id="WQJ53305.1"/>
    </source>
</evidence>
<reference evidence="1 2" key="1">
    <citation type="submission" date="2023-11" db="EMBL/GenBank/DDBJ databases">
        <authorList>
            <person name="Cook R."/>
            <person name="Crisci M."/>
            <person name="Pye H."/>
            <person name="Adriaenssens E."/>
            <person name="Santini J."/>
        </authorList>
    </citation>
    <scope>NUCLEOTIDE SEQUENCE [LARGE SCALE GENOMIC DNA]</scope>
    <source>
        <strain evidence="1">Lak_Megaphage_Sonny</strain>
    </source>
</reference>
<protein>
    <submittedName>
        <fullName evidence="1">Uncharacterized protein</fullName>
    </submittedName>
</protein>
<organism evidence="1 2">
    <name type="scientific">phage Lak_Megaphage_Sonny</name>
    <dbReference type="NCBI Taxonomy" id="3109229"/>
    <lineage>
        <taxon>Viruses</taxon>
        <taxon>Duplodnaviria</taxon>
        <taxon>Heunggongvirae</taxon>
        <taxon>Uroviricota</taxon>
        <taxon>Caudoviricetes</taxon>
        <taxon>Caudoviricetes code 15 clade</taxon>
    </lineage>
</organism>